<dbReference type="AlphaFoldDB" id="A0A3S4HRG1"/>
<accession>A0A3S4HRG1</accession>
<dbReference type="KEGG" id="sof:NCTC11214_03333"/>
<dbReference type="EMBL" id="LR134117">
    <property type="protein sequence ID" value="VDZ60202.1"/>
    <property type="molecule type" value="Genomic_DNA"/>
</dbReference>
<keyword evidence="1 3" id="KW-0560">Oxidoreductase</keyword>
<evidence type="ECO:0000256" key="1">
    <source>
        <dbReference type="ARBA" id="ARBA00023002"/>
    </source>
</evidence>
<evidence type="ECO:0000313" key="3">
    <source>
        <dbReference type="EMBL" id="VDZ60202.1"/>
    </source>
</evidence>
<evidence type="ECO:0000259" key="2">
    <source>
        <dbReference type="Pfam" id="PF00389"/>
    </source>
</evidence>
<evidence type="ECO:0000313" key="4">
    <source>
        <dbReference type="Proteomes" id="UP000281391"/>
    </source>
</evidence>
<dbReference type="Pfam" id="PF00389">
    <property type="entry name" value="2-Hacid_dh"/>
    <property type="match status" value="1"/>
</dbReference>
<dbReference type="Gene3D" id="3.40.50.720">
    <property type="entry name" value="NAD(P)-binding Rossmann-like Domain"/>
    <property type="match status" value="1"/>
</dbReference>
<dbReference type="InterPro" id="IPR006139">
    <property type="entry name" value="D-isomer_2_OHA_DH_cat_dom"/>
</dbReference>
<proteinExistence type="predicted"/>
<name>A0A3S4HRG1_SEROD</name>
<dbReference type="EC" id="1.1.1.290" evidence="3"/>
<gene>
    <name evidence="3" type="primary">pdxB_1</name>
    <name evidence="3" type="ORF">NCTC11214_03333</name>
</gene>
<protein>
    <submittedName>
        <fullName evidence="3">Erythronate-4-phosphate dehydrogenase</fullName>
        <ecNumber evidence="3">1.1.1.290</ecNumber>
    </submittedName>
</protein>
<organism evidence="3 4">
    <name type="scientific">Serratia odorifera</name>
    <dbReference type="NCBI Taxonomy" id="618"/>
    <lineage>
        <taxon>Bacteria</taxon>
        <taxon>Pseudomonadati</taxon>
        <taxon>Pseudomonadota</taxon>
        <taxon>Gammaproteobacteria</taxon>
        <taxon>Enterobacterales</taxon>
        <taxon>Yersiniaceae</taxon>
        <taxon>Serratia</taxon>
    </lineage>
</organism>
<dbReference type="SUPFAM" id="SSF52283">
    <property type="entry name" value="Formate/glycerate dehydrogenase catalytic domain-like"/>
    <property type="match status" value="1"/>
</dbReference>
<sequence length="85" mass="9447">MKTCPMRLTCSAVWARYRRCRDALSPQAALADADALMVRSVTKVNEALLAGTRVGFVGTATAGTDHVDERWLQQARYRLFCRTGL</sequence>
<dbReference type="GO" id="GO:0033711">
    <property type="term" value="F:4-phosphoerythronate dehydrogenase activity"/>
    <property type="evidence" value="ECO:0007669"/>
    <property type="project" value="UniProtKB-EC"/>
</dbReference>
<reference evidence="3 4" key="1">
    <citation type="submission" date="2018-12" db="EMBL/GenBank/DDBJ databases">
        <authorList>
            <consortium name="Pathogen Informatics"/>
        </authorList>
    </citation>
    <scope>NUCLEOTIDE SEQUENCE [LARGE SCALE GENOMIC DNA]</scope>
    <source>
        <strain evidence="3 4">NCTC11214</strain>
    </source>
</reference>
<feature type="domain" description="D-isomer specific 2-hydroxyacid dehydrogenase catalytic" evidence="2">
    <location>
        <begin position="28"/>
        <end position="73"/>
    </location>
</feature>
<dbReference type="GO" id="GO:0051287">
    <property type="term" value="F:NAD binding"/>
    <property type="evidence" value="ECO:0007669"/>
    <property type="project" value="InterPro"/>
</dbReference>
<dbReference type="Proteomes" id="UP000281391">
    <property type="component" value="Chromosome"/>
</dbReference>